<dbReference type="EMBL" id="CP019352">
    <property type="protein sequence ID" value="APY00184.1"/>
    <property type="molecule type" value="Genomic_DNA"/>
</dbReference>
<protein>
    <submittedName>
        <fullName evidence="2">DNA mismatch repair protein MutS</fullName>
    </submittedName>
</protein>
<dbReference type="KEGG" id="lvn:BWR22_07605"/>
<dbReference type="Gene3D" id="3.30.1370.110">
    <property type="match status" value="1"/>
</dbReference>
<dbReference type="InterPro" id="IPR002625">
    <property type="entry name" value="Smr_dom"/>
</dbReference>
<feature type="domain" description="Smr" evidence="1">
    <location>
        <begin position="123"/>
        <end position="179"/>
    </location>
</feature>
<dbReference type="RefSeq" id="WP_076733091.1">
    <property type="nucleotide sequence ID" value="NZ_CP019352.1"/>
</dbReference>
<evidence type="ECO:0000259" key="1">
    <source>
        <dbReference type="Pfam" id="PF01713"/>
    </source>
</evidence>
<dbReference type="Pfam" id="PF01713">
    <property type="entry name" value="Smr"/>
    <property type="match status" value="1"/>
</dbReference>
<dbReference type="InterPro" id="IPR036063">
    <property type="entry name" value="Smr_dom_sf"/>
</dbReference>
<name>A0AAC9LKM9_9FLAO</name>
<evidence type="ECO:0000313" key="2">
    <source>
        <dbReference type="EMBL" id="APY00184.1"/>
    </source>
</evidence>
<dbReference type="Proteomes" id="UP000187506">
    <property type="component" value="Chromosome"/>
</dbReference>
<accession>A0AAC9LKM9</accession>
<sequence length="187" mass="21800">MSFKIGDYVYVLDEAISGEIIKINNSEITIEDQDGFEMSFTANEIVKKEGDSLKKSAFSTKSINQVLNEKESNKKRTQPRVKPKERFQPTMEVDLHIHQLVKSEKHLTSHDKKLIQLDTAKHKLEFAMQKKIQKIVFIHGVGEGTLKLELEYLFKRYNNLKFYDADYKKYGQGATEVYIYQNVKPFD</sequence>
<keyword evidence="3" id="KW-1185">Reference proteome</keyword>
<reference evidence="2 3" key="1">
    <citation type="submission" date="2017-01" db="EMBL/GenBank/DDBJ databases">
        <title>Complete genome of Lacinutrix venerupis DOK2-8 isolated from seawater in Dokdo.</title>
        <authorList>
            <person name="Chi W.-J."/>
            <person name="Kim J.H."/>
        </authorList>
    </citation>
    <scope>NUCLEOTIDE SEQUENCE [LARGE SCALE GENOMIC DNA]</scope>
    <source>
        <strain evidence="2 3">DOK2-8</strain>
    </source>
</reference>
<organism evidence="2 3">
    <name type="scientific">Lacinutrix venerupis</name>
    <dbReference type="NCBI Taxonomy" id="1486034"/>
    <lineage>
        <taxon>Bacteria</taxon>
        <taxon>Pseudomonadati</taxon>
        <taxon>Bacteroidota</taxon>
        <taxon>Flavobacteriia</taxon>
        <taxon>Flavobacteriales</taxon>
        <taxon>Flavobacteriaceae</taxon>
        <taxon>Lacinutrix</taxon>
    </lineage>
</organism>
<gene>
    <name evidence="2" type="ORF">BWR22_07605</name>
</gene>
<evidence type="ECO:0000313" key="3">
    <source>
        <dbReference type="Proteomes" id="UP000187506"/>
    </source>
</evidence>
<dbReference type="AlphaFoldDB" id="A0AAC9LKM9"/>
<proteinExistence type="predicted"/>